<reference evidence="14 15" key="1">
    <citation type="submission" date="2020-07" db="EMBL/GenBank/DDBJ databases">
        <title>Alkalicella. sp. LB2 genome.</title>
        <authorList>
            <person name="Postec A."/>
            <person name="Quemeneur M."/>
        </authorList>
    </citation>
    <scope>NUCLEOTIDE SEQUENCE [LARGE SCALE GENOMIC DNA]</scope>
    <source>
        <strain evidence="14 15">LB2</strain>
    </source>
</reference>
<dbReference type="InterPro" id="IPR013792">
    <property type="entry name" value="RNA3'P_cycl/enolpyr_Trfase_a/b"/>
</dbReference>
<comment type="function">
    <text evidence="12">Cell wall formation. Adds enolpyruvyl to UDP-N-acetylglucosamine.</text>
</comment>
<dbReference type="GO" id="GO:0009252">
    <property type="term" value="P:peptidoglycan biosynthetic process"/>
    <property type="evidence" value="ECO:0007669"/>
    <property type="project" value="UniProtKB-UniRule"/>
</dbReference>
<gene>
    <name evidence="12" type="primary">murA</name>
    <name evidence="14" type="ORF">HYG86_09820</name>
</gene>
<dbReference type="InterPro" id="IPR050068">
    <property type="entry name" value="MurA_subfamily"/>
</dbReference>
<feature type="domain" description="Enolpyruvate transferase" evidence="13">
    <location>
        <begin position="7"/>
        <end position="406"/>
    </location>
</feature>
<keyword evidence="4 12" id="KW-0132">Cell division</keyword>
<evidence type="ECO:0000256" key="5">
    <source>
        <dbReference type="ARBA" id="ARBA00022679"/>
    </source>
</evidence>
<evidence type="ECO:0000256" key="2">
    <source>
        <dbReference type="ARBA" id="ARBA00004752"/>
    </source>
</evidence>
<feature type="binding site" evidence="12">
    <location>
        <position position="93"/>
    </location>
    <ligand>
        <name>UDP-N-acetyl-alpha-D-glucosamine</name>
        <dbReference type="ChEBI" id="CHEBI:57705"/>
    </ligand>
</feature>
<evidence type="ECO:0000259" key="13">
    <source>
        <dbReference type="Pfam" id="PF00275"/>
    </source>
</evidence>
<keyword evidence="6 12" id="KW-0133">Cell shape</keyword>
<keyword evidence="15" id="KW-1185">Reference proteome</keyword>
<keyword evidence="8 12" id="KW-0131">Cell cycle</keyword>
<evidence type="ECO:0000256" key="6">
    <source>
        <dbReference type="ARBA" id="ARBA00022960"/>
    </source>
</evidence>
<evidence type="ECO:0000256" key="8">
    <source>
        <dbReference type="ARBA" id="ARBA00023306"/>
    </source>
</evidence>
<feature type="binding site" evidence="12">
    <location>
        <position position="328"/>
    </location>
    <ligand>
        <name>UDP-N-acetyl-alpha-D-glucosamine</name>
        <dbReference type="ChEBI" id="CHEBI:57705"/>
    </ligand>
</feature>
<sequence length="419" mass="44988">MEKLLVKGKQKLMGQVKISGAKNAAVAILPATIVAGAPCTIENLPNISDVKVLTEMLAELGAKITWHDEHTVTIDPTTTNTFHAPYKLAKKLRASYYLMGALLARFKMSKVALPGGCQIGPRPMDQHLKGFEAVGAQVTIASGEVDLKANEFCGGSVYMDIVTVGATINTMLAASRCPNLTIIENAAKEPEVVDVANFLNAIGVTVKGAGTDIIKIQGSEELHGCVHSVIPDRIEAGTFMVAAAATNGNVKVCEVIPKHLEPITAKLREAGVEVEEGDDYIHIKAENKRPIPIDVKTFPYPGYPTDLQQPMMAFLSRCAGASLITENIFENRFQHVDELNRMGANIKVEGRTAIIEGVENLQGAEVKATDLRAGSALVIAGLMAEGITKISDVSHIKRGYENIDKKFASLGVDISYIEE</sequence>
<dbReference type="CDD" id="cd01555">
    <property type="entry name" value="UdpNAET"/>
    <property type="match status" value="1"/>
</dbReference>
<dbReference type="KEGG" id="acae:HYG86_09820"/>
<comment type="caution">
    <text evidence="12">Lacks conserved residue(s) required for the propagation of feature annotation.</text>
</comment>
<evidence type="ECO:0000256" key="10">
    <source>
        <dbReference type="ARBA" id="ARBA00038367"/>
    </source>
</evidence>
<dbReference type="NCBIfam" id="TIGR01072">
    <property type="entry name" value="murA"/>
    <property type="match status" value="1"/>
</dbReference>
<proteinExistence type="inferred from homology"/>
<dbReference type="GO" id="GO:0008360">
    <property type="term" value="P:regulation of cell shape"/>
    <property type="evidence" value="ECO:0007669"/>
    <property type="project" value="UniProtKB-KW"/>
</dbReference>
<dbReference type="Gene3D" id="3.65.10.10">
    <property type="entry name" value="Enolpyruvate transferase domain"/>
    <property type="match status" value="2"/>
</dbReference>
<dbReference type="AlphaFoldDB" id="A0A7G9W8M9"/>
<dbReference type="InterPro" id="IPR036968">
    <property type="entry name" value="Enolpyruvate_Tfrase_sf"/>
</dbReference>
<keyword evidence="3 12" id="KW-0963">Cytoplasm</keyword>
<dbReference type="GO" id="GO:0019277">
    <property type="term" value="P:UDP-N-acetylgalactosamine biosynthetic process"/>
    <property type="evidence" value="ECO:0007669"/>
    <property type="project" value="InterPro"/>
</dbReference>
<evidence type="ECO:0000313" key="15">
    <source>
        <dbReference type="Proteomes" id="UP000516160"/>
    </source>
</evidence>
<dbReference type="Pfam" id="PF00275">
    <property type="entry name" value="EPSP_synthase"/>
    <property type="match status" value="1"/>
</dbReference>
<evidence type="ECO:0000256" key="9">
    <source>
        <dbReference type="ARBA" id="ARBA00023316"/>
    </source>
</evidence>
<dbReference type="SUPFAM" id="SSF55205">
    <property type="entry name" value="EPT/RTPC-like"/>
    <property type="match status" value="1"/>
</dbReference>
<feature type="binding site" evidence="12">
    <location>
        <begin position="122"/>
        <end position="126"/>
    </location>
    <ligand>
        <name>UDP-N-acetyl-alpha-D-glucosamine</name>
        <dbReference type="ChEBI" id="CHEBI:57705"/>
    </ligand>
</feature>
<accession>A0A7G9W8M9</accession>
<keyword evidence="9 12" id="KW-0961">Cell wall biogenesis/degradation</keyword>
<feature type="binding site" evidence="12">
    <location>
        <begin position="22"/>
        <end position="23"/>
    </location>
    <ligand>
        <name>phosphoenolpyruvate</name>
        <dbReference type="ChEBI" id="CHEBI:58702"/>
    </ligand>
</feature>
<evidence type="ECO:0000256" key="11">
    <source>
        <dbReference type="ARBA" id="ARBA00047527"/>
    </source>
</evidence>
<evidence type="ECO:0000313" key="14">
    <source>
        <dbReference type="EMBL" id="QNO15041.1"/>
    </source>
</evidence>
<comment type="similarity">
    <text evidence="10 12">Belongs to the EPSP synthase family. MurA subfamily.</text>
</comment>
<comment type="subcellular location">
    <subcellularLocation>
        <location evidence="1 12">Cytoplasm</location>
    </subcellularLocation>
</comment>
<dbReference type="GO" id="GO:0008760">
    <property type="term" value="F:UDP-N-acetylglucosamine 1-carboxyvinyltransferase activity"/>
    <property type="evidence" value="ECO:0007669"/>
    <property type="project" value="UniProtKB-UniRule"/>
</dbReference>
<dbReference type="UniPathway" id="UPA00219"/>
<organism evidence="14 15">
    <name type="scientific">Alkalicella caledoniensis</name>
    <dbReference type="NCBI Taxonomy" id="2731377"/>
    <lineage>
        <taxon>Bacteria</taxon>
        <taxon>Bacillati</taxon>
        <taxon>Bacillota</taxon>
        <taxon>Clostridia</taxon>
        <taxon>Eubacteriales</taxon>
        <taxon>Proteinivoracaceae</taxon>
        <taxon>Alkalicella</taxon>
    </lineage>
</organism>
<dbReference type="PANTHER" id="PTHR43783">
    <property type="entry name" value="UDP-N-ACETYLGLUCOSAMINE 1-CARBOXYVINYLTRANSFERASE"/>
    <property type="match status" value="1"/>
</dbReference>
<name>A0A7G9W8M9_ALKCA</name>
<dbReference type="GO" id="GO:0051301">
    <property type="term" value="P:cell division"/>
    <property type="evidence" value="ECO:0007669"/>
    <property type="project" value="UniProtKB-KW"/>
</dbReference>
<dbReference type="GO" id="GO:0071555">
    <property type="term" value="P:cell wall organization"/>
    <property type="evidence" value="ECO:0007669"/>
    <property type="project" value="UniProtKB-KW"/>
</dbReference>
<evidence type="ECO:0000256" key="7">
    <source>
        <dbReference type="ARBA" id="ARBA00022984"/>
    </source>
</evidence>
<dbReference type="PANTHER" id="PTHR43783:SF2">
    <property type="entry name" value="UDP-N-ACETYLGLUCOSAMINE 1-CARBOXYVINYLTRANSFERASE 2"/>
    <property type="match status" value="1"/>
</dbReference>
<keyword evidence="5 12" id="KW-0808">Transferase</keyword>
<evidence type="ECO:0000256" key="12">
    <source>
        <dbReference type="HAMAP-Rule" id="MF_00111"/>
    </source>
</evidence>
<feature type="binding site" evidence="12">
    <location>
        <position position="306"/>
    </location>
    <ligand>
        <name>UDP-N-acetyl-alpha-D-glucosamine</name>
        <dbReference type="ChEBI" id="CHEBI:57705"/>
    </ligand>
</feature>
<keyword evidence="7 12" id="KW-0573">Peptidoglycan synthesis</keyword>
<dbReference type="HAMAP" id="MF_00111">
    <property type="entry name" value="MurA"/>
    <property type="match status" value="1"/>
</dbReference>
<evidence type="ECO:0000256" key="4">
    <source>
        <dbReference type="ARBA" id="ARBA00022618"/>
    </source>
</evidence>
<dbReference type="EMBL" id="CP058559">
    <property type="protein sequence ID" value="QNO15041.1"/>
    <property type="molecule type" value="Genomic_DNA"/>
</dbReference>
<feature type="active site" description="Proton donor" evidence="12">
    <location>
        <position position="117"/>
    </location>
</feature>
<protein>
    <recommendedName>
        <fullName evidence="12">UDP-N-acetylglucosamine 1-carboxyvinyltransferase</fullName>
        <ecNumber evidence="12">2.5.1.7</ecNumber>
    </recommendedName>
    <alternativeName>
        <fullName evidence="12">Enoylpyruvate transferase</fullName>
    </alternativeName>
    <alternativeName>
        <fullName evidence="12">UDP-N-acetylglucosamine enolpyruvyl transferase</fullName>
        <shortName evidence="12">EPT</shortName>
    </alternativeName>
</protein>
<dbReference type="NCBIfam" id="NF006873">
    <property type="entry name" value="PRK09369.1"/>
    <property type="match status" value="1"/>
</dbReference>
<dbReference type="NCBIfam" id="NF009470">
    <property type="entry name" value="PRK12830.1"/>
    <property type="match status" value="1"/>
</dbReference>
<dbReference type="Proteomes" id="UP000516160">
    <property type="component" value="Chromosome"/>
</dbReference>
<comment type="pathway">
    <text evidence="2 12">Cell wall biogenesis; peptidoglycan biosynthesis.</text>
</comment>
<keyword evidence="12" id="KW-0670">Pyruvate</keyword>
<dbReference type="EC" id="2.5.1.7" evidence="12"/>
<dbReference type="InterPro" id="IPR001986">
    <property type="entry name" value="Enolpyruvate_Tfrase_dom"/>
</dbReference>
<feature type="modified residue" description="2-(S-cysteinyl)pyruvic acid O-phosphothioketal" evidence="12">
    <location>
        <position position="117"/>
    </location>
</feature>
<dbReference type="GO" id="GO:0005737">
    <property type="term" value="C:cytoplasm"/>
    <property type="evidence" value="ECO:0007669"/>
    <property type="project" value="UniProtKB-SubCell"/>
</dbReference>
<evidence type="ECO:0000256" key="3">
    <source>
        <dbReference type="ARBA" id="ARBA00022490"/>
    </source>
</evidence>
<comment type="catalytic activity">
    <reaction evidence="11 12">
        <text>phosphoenolpyruvate + UDP-N-acetyl-alpha-D-glucosamine = UDP-N-acetyl-3-O-(1-carboxyvinyl)-alpha-D-glucosamine + phosphate</text>
        <dbReference type="Rhea" id="RHEA:18681"/>
        <dbReference type="ChEBI" id="CHEBI:43474"/>
        <dbReference type="ChEBI" id="CHEBI:57705"/>
        <dbReference type="ChEBI" id="CHEBI:58702"/>
        <dbReference type="ChEBI" id="CHEBI:68483"/>
        <dbReference type="EC" id="2.5.1.7"/>
    </reaction>
</comment>
<dbReference type="RefSeq" id="WP_213165405.1">
    <property type="nucleotide sequence ID" value="NZ_CP058559.1"/>
</dbReference>
<dbReference type="InterPro" id="IPR005750">
    <property type="entry name" value="UDP_GlcNAc_COvinyl_MurA"/>
</dbReference>
<evidence type="ECO:0000256" key="1">
    <source>
        <dbReference type="ARBA" id="ARBA00004496"/>
    </source>
</evidence>